<feature type="domain" description="GH16" evidence="2">
    <location>
        <begin position="39"/>
        <end position="264"/>
    </location>
</feature>
<reference evidence="3 4" key="1">
    <citation type="submission" date="2018-07" db="EMBL/GenBank/DDBJ databases">
        <title>A draft genome of a endophytic bacteria, a new species of Pedobacter.</title>
        <authorList>
            <person name="Zhang Z.D."/>
            <person name="Chen Z.J."/>
        </authorList>
    </citation>
    <scope>NUCLEOTIDE SEQUENCE [LARGE SCALE GENOMIC DNA]</scope>
    <source>
        <strain evidence="3 4">RS10</strain>
    </source>
</reference>
<dbReference type="SUPFAM" id="SSF50370">
    <property type="entry name" value="Ricin B-like lectins"/>
    <property type="match status" value="1"/>
</dbReference>
<name>A0A366L916_9SPHI</name>
<protein>
    <recommendedName>
        <fullName evidence="2">GH16 domain-containing protein</fullName>
    </recommendedName>
</protein>
<dbReference type="OrthoDB" id="9809583at2"/>
<dbReference type="GO" id="GO:0004553">
    <property type="term" value="F:hydrolase activity, hydrolyzing O-glycosyl compounds"/>
    <property type="evidence" value="ECO:0007669"/>
    <property type="project" value="InterPro"/>
</dbReference>
<gene>
    <name evidence="3" type="ORF">DRW42_05920</name>
</gene>
<dbReference type="PROSITE" id="PS51762">
    <property type="entry name" value="GH16_2"/>
    <property type="match status" value="1"/>
</dbReference>
<dbReference type="PROSITE" id="PS50231">
    <property type="entry name" value="RICIN_B_LECTIN"/>
    <property type="match status" value="1"/>
</dbReference>
<sequence>MKTKAILTVLAFSLGLYSCQKKVAEQEVKKEELTLKGKSVATTPPAPAGTTWQLVESDDFNSLDLNRWGHGGTPWGSESHDGSCNLQTASNSFVSGGALVVQAKKGPFTGPSGKSYPYSGDYVWTKTRRTYGYLEIRAQYPDARGVWPAFWMLGDGWPPEIDIAEFRGTPKNYMTHAYYDGSWSSTTTSGNFTGWHTYGLLWQPGSLKFYIDDVLKATVTKSSVPSVPMYVILSNGADCGDANGTGFPNDYKVDYFRWYQSVPSGGLANGTYTISNRNSNKCLTLLNGSQNDGTNIVQYNCDGNNNSKWVVSQVSSGVYTIVNKNNSKYAEVAGWSTTPGGNVDIWPNSGGNNQRWNIISVGSGYYKIKNVHSGMVMDISGASTANNAADVQWGDSGGNNQQWKFTSAP</sequence>
<dbReference type="AlphaFoldDB" id="A0A366L916"/>
<dbReference type="PANTHER" id="PTHR10963:SF55">
    <property type="entry name" value="GLYCOSIDE HYDROLASE FAMILY 16 PROTEIN"/>
    <property type="match status" value="1"/>
</dbReference>
<dbReference type="InterPro" id="IPR000757">
    <property type="entry name" value="Beta-glucanase-like"/>
</dbReference>
<dbReference type="Pfam" id="PF00722">
    <property type="entry name" value="Glyco_hydro_16"/>
    <property type="match status" value="1"/>
</dbReference>
<accession>A0A366L916</accession>
<comment type="similarity">
    <text evidence="1">Belongs to the glycosyl hydrolase 16 family.</text>
</comment>
<dbReference type="InterPro" id="IPR035992">
    <property type="entry name" value="Ricin_B-like_lectins"/>
</dbReference>
<dbReference type="PROSITE" id="PS51257">
    <property type="entry name" value="PROKAR_LIPOPROTEIN"/>
    <property type="match status" value="1"/>
</dbReference>
<dbReference type="CDD" id="cd00161">
    <property type="entry name" value="beta-trefoil_Ricin-like"/>
    <property type="match status" value="1"/>
</dbReference>
<evidence type="ECO:0000313" key="3">
    <source>
        <dbReference type="EMBL" id="RBQ09973.1"/>
    </source>
</evidence>
<proteinExistence type="inferred from homology"/>
<dbReference type="Gene3D" id="2.80.10.50">
    <property type="match status" value="3"/>
</dbReference>
<evidence type="ECO:0000256" key="1">
    <source>
        <dbReference type="ARBA" id="ARBA00006865"/>
    </source>
</evidence>
<dbReference type="InterPro" id="IPR000772">
    <property type="entry name" value="Ricin_B_lectin"/>
</dbReference>
<dbReference type="InterPro" id="IPR050546">
    <property type="entry name" value="Glycosyl_Hydrlase_16"/>
</dbReference>
<dbReference type="SMART" id="SM00458">
    <property type="entry name" value="RICIN"/>
    <property type="match status" value="1"/>
</dbReference>
<keyword evidence="4" id="KW-1185">Reference proteome</keyword>
<dbReference type="InterPro" id="IPR013320">
    <property type="entry name" value="ConA-like_dom_sf"/>
</dbReference>
<dbReference type="PANTHER" id="PTHR10963">
    <property type="entry name" value="GLYCOSYL HYDROLASE-RELATED"/>
    <property type="match status" value="1"/>
</dbReference>
<dbReference type="CDD" id="cd08023">
    <property type="entry name" value="GH16_laminarinase_like"/>
    <property type="match status" value="1"/>
</dbReference>
<organism evidence="3 4">
    <name type="scientific">Pedobacter miscanthi</name>
    <dbReference type="NCBI Taxonomy" id="2259170"/>
    <lineage>
        <taxon>Bacteria</taxon>
        <taxon>Pseudomonadati</taxon>
        <taxon>Bacteroidota</taxon>
        <taxon>Sphingobacteriia</taxon>
        <taxon>Sphingobacteriales</taxon>
        <taxon>Sphingobacteriaceae</taxon>
        <taxon>Pedobacter</taxon>
    </lineage>
</organism>
<dbReference type="Proteomes" id="UP000252081">
    <property type="component" value="Unassembled WGS sequence"/>
</dbReference>
<dbReference type="Pfam" id="PF14200">
    <property type="entry name" value="RicinB_lectin_2"/>
    <property type="match status" value="2"/>
</dbReference>
<evidence type="ECO:0000259" key="2">
    <source>
        <dbReference type="PROSITE" id="PS51762"/>
    </source>
</evidence>
<dbReference type="RefSeq" id="WP_113947908.1">
    <property type="nucleotide sequence ID" value="NZ_QNQU01000004.1"/>
</dbReference>
<dbReference type="SUPFAM" id="SSF49899">
    <property type="entry name" value="Concanavalin A-like lectins/glucanases"/>
    <property type="match status" value="1"/>
</dbReference>
<dbReference type="EMBL" id="QNQU01000004">
    <property type="protein sequence ID" value="RBQ09973.1"/>
    <property type="molecule type" value="Genomic_DNA"/>
</dbReference>
<comment type="caution">
    <text evidence="3">The sequence shown here is derived from an EMBL/GenBank/DDBJ whole genome shotgun (WGS) entry which is preliminary data.</text>
</comment>
<dbReference type="GO" id="GO:0005975">
    <property type="term" value="P:carbohydrate metabolic process"/>
    <property type="evidence" value="ECO:0007669"/>
    <property type="project" value="InterPro"/>
</dbReference>
<dbReference type="Gene3D" id="2.60.120.200">
    <property type="match status" value="1"/>
</dbReference>
<evidence type="ECO:0000313" key="4">
    <source>
        <dbReference type="Proteomes" id="UP000252081"/>
    </source>
</evidence>